<comment type="caution">
    <text evidence="3">The sequence shown here is derived from an EMBL/GenBank/DDBJ whole genome shotgun (WGS) entry which is preliminary data.</text>
</comment>
<evidence type="ECO:0000256" key="1">
    <source>
        <dbReference type="SAM" id="MobiDB-lite"/>
    </source>
</evidence>
<feature type="region of interest" description="Disordered" evidence="1">
    <location>
        <begin position="99"/>
        <end position="168"/>
    </location>
</feature>
<evidence type="ECO:0000259" key="2">
    <source>
        <dbReference type="Pfam" id="PF06985"/>
    </source>
</evidence>
<feature type="compositionally biased region" description="Polar residues" evidence="1">
    <location>
        <begin position="99"/>
        <end position="114"/>
    </location>
</feature>
<evidence type="ECO:0000313" key="4">
    <source>
        <dbReference type="Proteomes" id="UP001396898"/>
    </source>
</evidence>
<dbReference type="InterPro" id="IPR010730">
    <property type="entry name" value="HET"/>
</dbReference>
<dbReference type="Proteomes" id="UP001396898">
    <property type="component" value="Unassembled WGS sequence"/>
</dbReference>
<feature type="compositionally biased region" description="Basic and acidic residues" evidence="1">
    <location>
        <begin position="142"/>
        <end position="153"/>
    </location>
</feature>
<dbReference type="SMART" id="SM00726">
    <property type="entry name" value="UIM"/>
    <property type="match status" value="2"/>
</dbReference>
<name>A0ABR1R9I9_9PEZI</name>
<dbReference type="PANTHER" id="PTHR24148">
    <property type="entry name" value="ANKYRIN REPEAT DOMAIN-CONTAINING PROTEIN 39 HOMOLOG-RELATED"/>
    <property type="match status" value="1"/>
</dbReference>
<protein>
    <recommendedName>
        <fullName evidence="2">Heterokaryon incompatibility domain-containing protein</fullName>
    </recommendedName>
</protein>
<keyword evidence="4" id="KW-1185">Reference proteome</keyword>
<reference evidence="3 4" key="1">
    <citation type="submission" date="2023-01" db="EMBL/GenBank/DDBJ databases">
        <title>Analysis of 21 Apiospora genomes using comparative genomics revels a genus with tremendous synthesis potential of carbohydrate active enzymes and secondary metabolites.</title>
        <authorList>
            <person name="Sorensen T."/>
        </authorList>
    </citation>
    <scope>NUCLEOTIDE SEQUENCE [LARGE SCALE GENOMIC DNA]</scope>
    <source>
        <strain evidence="3 4">CBS 20057</strain>
    </source>
</reference>
<feature type="compositionally biased region" description="Low complexity" evidence="1">
    <location>
        <begin position="870"/>
        <end position="883"/>
    </location>
</feature>
<feature type="domain" description="Heterokaryon incompatibility" evidence="2">
    <location>
        <begin position="221"/>
        <end position="383"/>
    </location>
</feature>
<evidence type="ECO:0000313" key="3">
    <source>
        <dbReference type="EMBL" id="KAK8001769.1"/>
    </source>
</evidence>
<organism evidence="3 4">
    <name type="scientific">Apiospora marii</name>
    <dbReference type="NCBI Taxonomy" id="335849"/>
    <lineage>
        <taxon>Eukaryota</taxon>
        <taxon>Fungi</taxon>
        <taxon>Dikarya</taxon>
        <taxon>Ascomycota</taxon>
        <taxon>Pezizomycotina</taxon>
        <taxon>Sordariomycetes</taxon>
        <taxon>Xylariomycetidae</taxon>
        <taxon>Amphisphaeriales</taxon>
        <taxon>Apiosporaceae</taxon>
        <taxon>Apiospora</taxon>
    </lineage>
</organism>
<feature type="region of interest" description="Disordered" evidence="1">
    <location>
        <begin position="870"/>
        <end position="894"/>
    </location>
</feature>
<gene>
    <name evidence="3" type="ORF">PG991_013991</name>
</gene>
<sequence length="1076" mass="121468">MQDDTGKDIPALDPNAIDKVKSLWKFRVDRLKCQEWAFLDMKFLVYDDTDDDNFDSRKHQVQARARSVNVPENLPKTLHQSPSRRYDDIELQQAILESLNTGPPTNQQDQNAEANSPKRPGDDFQDDDTDDSQLRKAIRLSLKNDNDSADVHGESSTSQTDPHLRDPPLSVHTNFQCKICSSIPTFPHDKRTRKFRLFKPADELPELVHKDSIAADICNHYVAVSYCWPEPLKDDDGNVVKTKTESKARDLNGLSRPARALDDVLDRAVDFANSFGLRMIWIDQECLPQPQDNSPEEEETYQKLGVQAMDIVYNRAAVTAGLHSATITSQSEADAIKHLITCGNDFASYYYSKPSMQMLERVLHFLEKVTSDRWYTRAWVLQEATSAGSGLFLVFRREPGIVYTEKYRPSSDSEHRDVPPHPLDTEERGMQTEIVAIPVRDFRAIVRAAKALLEGHSESTGQPLALASSRFPILSKAEALHTRTTVQPNTVVFNLRGKRAYGGRETVDAATALTLLKTRHCRDVQDRITILANMCSYELRLDTVEVARNCESLRLGMLAVALLNSDTSMLIPELYMFPGGDDWDPDLSTDRRAGQLLSPFDLEPSLIDHYAVKNRNLVTPRPYNSSRYDDNSEGLPLVSYLWTVKDTIDLMPLKEQYAEAWHSMKCLDFAMVRQDGESQVDFETRKRSIMHHFTNGDNLRAAQEGILHHRGFAIDSAAWGGLDVRGFQTRAHLDARRVEMNTGMRRLVANILFAILRYLHDLATPQAAGVANSIWQSIRVDIVPERTINSQIMADLPDVVSEELFAHPDVLREAFEVLQLDKSRGGTYHQVWLVDRVMRDGMLWYGTYNRPKRNVPPLSSNLERESNMTTNTGGITTNPVGPTDNQSSTPAQPMPKSILQRQLSRRILAALSSVFIDCPEGNEKVKPELLVAGNYAYFYETVVEGIWDNDREDARVRDLASVFDVDGPCTVATLFNPDWEILPRPACRSMSVCWVVDSIQHGDAMVSQHEQEQVVSQGQVKGKEPEHAPSISQSASAEGGQPKADLDGGKRSFRVVKKVRGMWQIMDLPIQSYWFL</sequence>
<dbReference type="PANTHER" id="PTHR24148:SF64">
    <property type="entry name" value="HETEROKARYON INCOMPATIBILITY DOMAIN-CONTAINING PROTEIN"/>
    <property type="match status" value="1"/>
</dbReference>
<feature type="region of interest" description="Disordered" evidence="1">
    <location>
        <begin position="63"/>
        <end position="85"/>
    </location>
</feature>
<dbReference type="Pfam" id="PF06985">
    <property type="entry name" value="HET"/>
    <property type="match status" value="1"/>
</dbReference>
<dbReference type="EMBL" id="JAQQWI010000018">
    <property type="protein sequence ID" value="KAK8001769.1"/>
    <property type="molecule type" value="Genomic_DNA"/>
</dbReference>
<dbReference type="InterPro" id="IPR003903">
    <property type="entry name" value="UIM_dom"/>
</dbReference>
<accession>A0ABR1R9I9</accession>
<feature type="region of interest" description="Disordered" evidence="1">
    <location>
        <begin position="1007"/>
        <end position="1048"/>
    </location>
</feature>
<proteinExistence type="predicted"/>
<dbReference type="InterPro" id="IPR052895">
    <property type="entry name" value="HetReg/Transcr_Mod"/>
</dbReference>